<name>A0A7Y4LAV6_9BURK</name>
<dbReference type="Gene3D" id="3.40.30.10">
    <property type="entry name" value="Glutaredoxin"/>
    <property type="match status" value="1"/>
</dbReference>
<dbReference type="RefSeq" id="WP_171589110.1">
    <property type="nucleotide sequence ID" value="NZ_JABGBO010000008.1"/>
</dbReference>
<keyword evidence="2" id="KW-0479">Metal-binding</keyword>
<sequence length="199" mass="22183">MLSSSTYAFHGSDISNSSIGLQWEAQNLSGQTIQAKQQQGLIRIYFFGFTQCPDICPTTLVTLSTLFKQLSPKQAKQVRIVMVTVDPERDTAEILRRYLAHFDDCLQLSDASTPPSTATPASCTPHFEGITGSMEQVKQMAKSFKVFFRKIPLQNGTTYTMEHSANLFVMDKSGKPRLLYYSDVDTALLAEDIRALLAK</sequence>
<reference evidence="4 5" key="1">
    <citation type="submission" date="2020-05" db="EMBL/GenBank/DDBJ databases">
        <authorList>
            <person name="Niu N."/>
        </authorList>
    </citation>
    <scope>NUCLEOTIDE SEQUENCE [LARGE SCALE GENOMIC DNA]</scope>
    <source>
        <strain evidence="4 5">LMG10982</strain>
    </source>
</reference>
<proteinExistence type="inferred from homology"/>
<feature type="disulfide bond" description="Redox-active" evidence="3">
    <location>
        <begin position="52"/>
        <end position="56"/>
    </location>
</feature>
<feature type="binding site" evidence="2">
    <location>
        <position position="52"/>
    </location>
    <ligand>
        <name>Cu cation</name>
        <dbReference type="ChEBI" id="CHEBI:23378"/>
    </ligand>
</feature>
<evidence type="ECO:0000256" key="2">
    <source>
        <dbReference type="PIRSR" id="PIRSR603782-1"/>
    </source>
</evidence>
<dbReference type="InterPro" id="IPR036249">
    <property type="entry name" value="Thioredoxin-like_sf"/>
</dbReference>
<comment type="similarity">
    <text evidence="1">Belongs to the SCO1/2 family.</text>
</comment>
<keyword evidence="3" id="KW-1015">Disulfide bond</keyword>
<feature type="binding site" evidence="2">
    <location>
        <position position="163"/>
    </location>
    <ligand>
        <name>Cu cation</name>
        <dbReference type="ChEBI" id="CHEBI:23378"/>
    </ligand>
</feature>
<dbReference type="EMBL" id="JABGBO010000008">
    <property type="protein sequence ID" value="NOL50133.1"/>
    <property type="molecule type" value="Genomic_DNA"/>
</dbReference>
<dbReference type="InterPro" id="IPR003782">
    <property type="entry name" value="SCO1/SenC"/>
</dbReference>
<evidence type="ECO:0000313" key="5">
    <source>
        <dbReference type="Proteomes" id="UP000541421"/>
    </source>
</evidence>
<dbReference type="Proteomes" id="UP000541421">
    <property type="component" value="Unassembled WGS sequence"/>
</dbReference>
<organism evidence="4 5">
    <name type="scientific">Pelistega europaea</name>
    <dbReference type="NCBI Taxonomy" id="106147"/>
    <lineage>
        <taxon>Bacteria</taxon>
        <taxon>Pseudomonadati</taxon>
        <taxon>Pseudomonadota</taxon>
        <taxon>Betaproteobacteria</taxon>
        <taxon>Burkholderiales</taxon>
        <taxon>Alcaligenaceae</taxon>
        <taxon>Pelistega</taxon>
    </lineage>
</organism>
<evidence type="ECO:0000256" key="1">
    <source>
        <dbReference type="ARBA" id="ARBA00010996"/>
    </source>
</evidence>
<evidence type="ECO:0000313" key="4">
    <source>
        <dbReference type="EMBL" id="NOL50133.1"/>
    </source>
</evidence>
<dbReference type="PANTHER" id="PTHR12151">
    <property type="entry name" value="ELECTRON TRANSPORT PROTIN SCO1/SENC FAMILY MEMBER"/>
    <property type="match status" value="1"/>
</dbReference>
<accession>A0A7Y4LAV6</accession>
<dbReference type="Pfam" id="PF02630">
    <property type="entry name" value="SCO1-SenC"/>
    <property type="match status" value="2"/>
</dbReference>
<dbReference type="SUPFAM" id="SSF52833">
    <property type="entry name" value="Thioredoxin-like"/>
    <property type="match status" value="1"/>
</dbReference>
<dbReference type="PANTHER" id="PTHR12151:SF25">
    <property type="entry name" value="LINALOOL DEHYDRATASE_ISOMERASE DOMAIN-CONTAINING PROTEIN"/>
    <property type="match status" value="1"/>
</dbReference>
<feature type="binding site" evidence="2">
    <location>
        <position position="56"/>
    </location>
    <ligand>
        <name>Cu cation</name>
        <dbReference type="ChEBI" id="CHEBI:23378"/>
    </ligand>
</feature>
<comment type="caution">
    <text evidence="4">The sequence shown here is derived from an EMBL/GenBank/DDBJ whole genome shotgun (WGS) entry which is preliminary data.</text>
</comment>
<keyword evidence="5" id="KW-1185">Reference proteome</keyword>
<gene>
    <name evidence="4" type="ORF">HKX40_08295</name>
</gene>
<dbReference type="AlphaFoldDB" id="A0A7Y4LAV6"/>
<dbReference type="GO" id="GO:0046872">
    <property type="term" value="F:metal ion binding"/>
    <property type="evidence" value="ECO:0007669"/>
    <property type="project" value="UniProtKB-KW"/>
</dbReference>
<evidence type="ECO:0000256" key="3">
    <source>
        <dbReference type="PIRSR" id="PIRSR603782-2"/>
    </source>
</evidence>
<dbReference type="CDD" id="cd02968">
    <property type="entry name" value="SCO"/>
    <property type="match status" value="1"/>
</dbReference>
<keyword evidence="2" id="KW-0186">Copper</keyword>
<protein>
    <submittedName>
        <fullName evidence="4">SCO family protein</fullName>
    </submittedName>
</protein>